<keyword evidence="2" id="KW-1185">Reference proteome</keyword>
<gene>
    <name evidence="1" type="ORF">QFC21_006262</name>
</gene>
<evidence type="ECO:0000313" key="1">
    <source>
        <dbReference type="EMBL" id="KAJ9093889.1"/>
    </source>
</evidence>
<organism evidence="1 2">
    <name type="scientific">Naganishia friedmannii</name>
    <dbReference type="NCBI Taxonomy" id="89922"/>
    <lineage>
        <taxon>Eukaryota</taxon>
        <taxon>Fungi</taxon>
        <taxon>Dikarya</taxon>
        <taxon>Basidiomycota</taxon>
        <taxon>Agaricomycotina</taxon>
        <taxon>Tremellomycetes</taxon>
        <taxon>Filobasidiales</taxon>
        <taxon>Filobasidiaceae</taxon>
        <taxon>Naganishia</taxon>
    </lineage>
</organism>
<dbReference type="EMBL" id="JASBWT010000028">
    <property type="protein sequence ID" value="KAJ9093889.1"/>
    <property type="molecule type" value="Genomic_DNA"/>
</dbReference>
<accession>A0ACC2V3W7</accession>
<name>A0ACC2V3W7_9TREE</name>
<dbReference type="Proteomes" id="UP001227268">
    <property type="component" value="Unassembled WGS sequence"/>
</dbReference>
<reference evidence="1" key="1">
    <citation type="submission" date="2023-04" db="EMBL/GenBank/DDBJ databases">
        <title>Draft Genome sequencing of Naganishia species isolated from polar environments using Oxford Nanopore Technology.</title>
        <authorList>
            <person name="Leo P."/>
            <person name="Venkateswaran K."/>
        </authorList>
    </citation>
    <scope>NUCLEOTIDE SEQUENCE</scope>
    <source>
        <strain evidence="1">MNA-CCFEE 5423</strain>
    </source>
</reference>
<protein>
    <submittedName>
        <fullName evidence="1">Uncharacterized protein</fullName>
    </submittedName>
</protein>
<evidence type="ECO:0000313" key="2">
    <source>
        <dbReference type="Proteomes" id="UP001227268"/>
    </source>
</evidence>
<proteinExistence type="predicted"/>
<comment type="caution">
    <text evidence="1">The sequence shown here is derived from an EMBL/GenBank/DDBJ whole genome shotgun (WGS) entry which is preliminary data.</text>
</comment>
<sequence>MRDGDPSYNFREMEMTQDGTSWREYVTPLQPPMHPVSTKTMATEMTLPPGFKDQSKGNTEDHLSDMTGCYRPDNRLDSRGSSQSWFTIPEEEEDVPIGNHQLEFLAEVAPQGQKRSGCDRELEGPWRIKRQFTAKDLRFRKKGDLHPQLRKPEEQGHLDLMEGVTSSKGDGQERQDSDDQEMYEEM</sequence>